<feature type="compositionally biased region" description="Polar residues" evidence="2">
    <location>
        <begin position="604"/>
        <end position="614"/>
    </location>
</feature>
<dbReference type="InterPro" id="IPR017923">
    <property type="entry name" value="TFIIS_N"/>
</dbReference>
<feature type="compositionally biased region" description="Basic and acidic residues" evidence="2">
    <location>
        <begin position="275"/>
        <end position="285"/>
    </location>
</feature>
<comment type="subcellular location">
    <subcellularLocation>
        <location evidence="1">Nucleus</location>
    </subcellularLocation>
</comment>
<feature type="region of interest" description="Disordered" evidence="2">
    <location>
        <begin position="180"/>
        <end position="207"/>
    </location>
</feature>
<protein>
    <recommendedName>
        <fullName evidence="3">TFIIS N-terminal domain-containing protein</fullName>
    </recommendedName>
</protein>
<feature type="compositionally biased region" description="Polar residues" evidence="2">
    <location>
        <begin position="472"/>
        <end position="486"/>
    </location>
</feature>
<dbReference type="InterPro" id="IPR035441">
    <property type="entry name" value="TFIIS/LEDGF_dom_sf"/>
</dbReference>
<dbReference type="Proteomes" id="UP000594263">
    <property type="component" value="Unplaced"/>
</dbReference>
<dbReference type="Gramene" id="Kaladp0095s0679.2.v1.1">
    <property type="protein sequence ID" value="Kaladp0095s0679.2.v1.1.CDS.1"/>
    <property type="gene ID" value="Kaladp0095s0679.v1.1"/>
</dbReference>
<keyword evidence="1" id="KW-0539">Nucleus</keyword>
<evidence type="ECO:0000259" key="3">
    <source>
        <dbReference type="PROSITE" id="PS51319"/>
    </source>
</evidence>
<dbReference type="OMA" id="KCATEPA"/>
<dbReference type="PANTHER" id="PTHR47292">
    <property type="entry name" value="TRANSCRIPTION ELONGATION FACTOR (TFIIS) FAMILY PROTEIN-RELATED"/>
    <property type="match status" value="1"/>
</dbReference>
<keyword evidence="5" id="KW-1185">Reference proteome</keyword>
<dbReference type="Pfam" id="PF08711">
    <property type="entry name" value="Med26"/>
    <property type="match status" value="1"/>
</dbReference>
<dbReference type="Gramene" id="Kaladp0095s0679.1.v1.1">
    <property type="protein sequence ID" value="Kaladp0095s0679.1.v1.1.CDS.1"/>
    <property type="gene ID" value="Kaladp0095s0679.v1.1"/>
</dbReference>
<dbReference type="SUPFAM" id="SSF47676">
    <property type="entry name" value="Conserved domain common to transcription factors TFIIS, elongin A, CRSP70"/>
    <property type="match status" value="1"/>
</dbReference>
<dbReference type="PROSITE" id="PS51319">
    <property type="entry name" value="TFIIS_N"/>
    <property type="match status" value="1"/>
</dbReference>
<organism evidence="4 5">
    <name type="scientific">Kalanchoe fedtschenkoi</name>
    <name type="common">Lavender scallops</name>
    <name type="synonym">South American air plant</name>
    <dbReference type="NCBI Taxonomy" id="63787"/>
    <lineage>
        <taxon>Eukaryota</taxon>
        <taxon>Viridiplantae</taxon>
        <taxon>Streptophyta</taxon>
        <taxon>Embryophyta</taxon>
        <taxon>Tracheophyta</taxon>
        <taxon>Spermatophyta</taxon>
        <taxon>Magnoliopsida</taxon>
        <taxon>eudicotyledons</taxon>
        <taxon>Gunneridae</taxon>
        <taxon>Pentapetalae</taxon>
        <taxon>Saxifragales</taxon>
        <taxon>Crassulaceae</taxon>
        <taxon>Kalanchoe</taxon>
    </lineage>
</organism>
<evidence type="ECO:0000313" key="5">
    <source>
        <dbReference type="Proteomes" id="UP000594263"/>
    </source>
</evidence>
<feature type="region of interest" description="Disordered" evidence="2">
    <location>
        <begin position="596"/>
        <end position="626"/>
    </location>
</feature>
<proteinExistence type="predicted"/>
<dbReference type="AlphaFoldDB" id="A0A7N0V0F3"/>
<feature type="compositionally biased region" description="Basic residues" evidence="2">
    <location>
        <begin position="966"/>
        <end position="975"/>
    </location>
</feature>
<dbReference type="PANTHER" id="PTHR47292:SF1">
    <property type="entry name" value="TRANSCRIPTION ELONGATION FACTOR (TFIIS) FAMILY PROTEIN"/>
    <property type="match status" value="1"/>
</dbReference>
<dbReference type="GO" id="GO:0005634">
    <property type="term" value="C:nucleus"/>
    <property type="evidence" value="ECO:0007669"/>
    <property type="project" value="UniProtKB-SubCell"/>
</dbReference>
<dbReference type="EnsemblPlants" id="Kaladp0095s0679.2.v1.1">
    <property type="protein sequence ID" value="Kaladp0095s0679.2.v1.1.CDS.1"/>
    <property type="gene ID" value="Kaladp0095s0679.v1.1"/>
</dbReference>
<name>A0A7N0V0F3_KALFE</name>
<sequence>MSLEEFFSSTEVTDGITTPTLVEELITLIQKENDCEVKSVVEATRQHSAIARVIAETKNSDSLDHFIKLGGLWFINTWLNDALKFTSDTSADFIEESIALQCRALEKLHIDNEKLISSGILDTVKNLCDHNSTVIKNKAKELLDRWKDVDLTVTLKDVEKVDALGYNDGSCAMLKTDEESALSEMSAGKPQTESNQNSLDATHGGDPESKGFECNLLLEVEEINVEAVDCQIIASASLNQVDIGGGTISVISNKRDDISKAEDFVKFDNSDALDLSKDAGEEKPGALENTDNGKVTDTVDRTFEDPEVVNIAQTSNTQESGSVSSIADVAMAEQTLPEPNTHCNIDCREVTVPRTDSLVDNAKTVPCENISGLNDLGLQKSLVRASPERTSSRLEGLTSITTNSDVGLSSRIDEDYSNGSAIQNLARDGKSSVVADTRSDMDVDYGIIDALEVARQVAKDLEREMVNDRSSENISEVSKHSGSSDSTSEKDGQSGNLSEASSSKLDLSPETSSDRVVESSSSQKIDNEPEKCMLDVDQPQALAQEVQINTTKDMCGFDLNQEVSNENIEYPLSFNQNMGEENGVLTIDNPTSQFAGSHGWKGSAATSAFNQPSSLRDADPDNALSRGPPSIMAKQKQGAFSIDLNVAEEGDDSNALPVSEKETTSSSNIMWGGLCVAAAPAKSERVEFDLNMTSDVDDGPSSSSWRPDKQHFNYLNGHLGYSPASSSSSIQPRTNIDLNEGLTNQSMSTLLHPFFGMSSSQHVDAHEDVKPVISIMGARVEVSGDDSFVGSPSLSNVRNEKHAMETNIAAMGSYLGVGPVGSYGYPSHFGFSNMNTGPSVSFASPMFTPGNTMAYVADPRVGHVPQMISQSSVVPHMYTQPPFFMSMAGPPPGLNGVVPSRPNFDLNLGFMNEGGSRQDMATRQLFSNNQGLFIGERLRPADLQPSSSFGKRKEPESGWESYPYNMKHHYPPGNR</sequence>
<feature type="region of interest" description="Disordered" evidence="2">
    <location>
        <begin position="275"/>
        <end position="298"/>
    </location>
</feature>
<evidence type="ECO:0000256" key="1">
    <source>
        <dbReference type="PROSITE-ProRule" id="PRU00649"/>
    </source>
</evidence>
<feature type="region of interest" description="Disordered" evidence="2">
    <location>
        <begin position="465"/>
        <end position="532"/>
    </location>
</feature>
<dbReference type="Gene3D" id="1.20.930.10">
    <property type="entry name" value="Conserved domain common to transcription factors TFIIS, elongin A, CRSP70"/>
    <property type="match status" value="1"/>
</dbReference>
<feature type="region of interest" description="Disordered" evidence="2">
    <location>
        <begin position="942"/>
        <end position="975"/>
    </location>
</feature>
<accession>A0A7N0V0F3</accession>
<evidence type="ECO:0000256" key="2">
    <source>
        <dbReference type="SAM" id="MobiDB-lite"/>
    </source>
</evidence>
<feature type="compositionally biased region" description="Polar residues" evidence="2">
    <location>
        <begin position="493"/>
        <end position="511"/>
    </location>
</feature>
<dbReference type="EnsemblPlants" id="Kaladp0095s0679.1.v1.1">
    <property type="protein sequence ID" value="Kaladp0095s0679.1.v1.1.CDS.1"/>
    <property type="gene ID" value="Kaladp0095s0679.v1.1"/>
</dbReference>
<feature type="domain" description="TFIIS N-terminal" evidence="3">
    <location>
        <begin position="73"/>
        <end position="153"/>
    </location>
</feature>
<feature type="compositionally biased region" description="Polar residues" evidence="2">
    <location>
        <begin position="189"/>
        <end position="200"/>
    </location>
</feature>
<reference evidence="4" key="1">
    <citation type="submission" date="2021-01" db="UniProtKB">
        <authorList>
            <consortium name="EnsemblPlants"/>
        </authorList>
    </citation>
    <scope>IDENTIFICATION</scope>
</reference>
<evidence type="ECO:0000313" key="4">
    <source>
        <dbReference type="EnsemblPlants" id="Kaladp0095s0679.2.v1.1.CDS.1"/>
    </source>
</evidence>